<dbReference type="AlphaFoldDB" id="A0AAJ1T0E5"/>
<organism evidence="1 2">
    <name type="scientific">Oikeobacillus pervagus</name>
    <dbReference type="NCBI Taxonomy" id="1325931"/>
    <lineage>
        <taxon>Bacteria</taxon>
        <taxon>Bacillati</taxon>
        <taxon>Bacillota</taxon>
        <taxon>Bacilli</taxon>
        <taxon>Bacillales</taxon>
        <taxon>Bacillaceae</taxon>
        <taxon>Oikeobacillus</taxon>
    </lineage>
</organism>
<reference evidence="1" key="1">
    <citation type="submission" date="2023-07" db="EMBL/GenBank/DDBJ databases">
        <title>Genomic Encyclopedia of Type Strains, Phase IV (KMG-IV): sequencing the most valuable type-strain genomes for metagenomic binning, comparative biology and taxonomic classification.</title>
        <authorList>
            <person name="Goeker M."/>
        </authorList>
    </citation>
    <scope>NUCLEOTIDE SEQUENCE</scope>
    <source>
        <strain evidence="1">DSM 23947</strain>
    </source>
</reference>
<evidence type="ECO:0000313" key="2">
    <source>
        <dbReference type="Proteomes" id="UP001237207"/>
    </source>
</evidence>
<dbReference type="RefSeq" id="WP_307258266.1">
    <property type="nucleotide sequence ID" value="NZ_JAUSUC010000041.1"/>
</dbReference>
<sequence length="90" mass="10756">MDMKWVKTFIIAAKYENFRKASGVFYLLATMVKEEIKSKRLMQVTSKWSRQLRSYTYVVTKIETSETKKFLSFLNKHLKVKKALNMREPL</sequence>
<name>A0AAJ1T0E5_9BACI</name>
<keyword evidence="2" id="KW-1185">Reference proteome</keyword>
<dbReference type="EMBL" id="JAUSUC010000041">
    <property type="protein sequence ID" value="MDQ0216265.1"/>
    <property type="molecule type" value="Genomic_DNA"/>
</dbReference>
<accession>A0AAJ1T0E5</accession>
<protein>
    <submittedName>
        <fullName evidence="1">Uncharacterized protein (UPF0332 family)</fullName>
    </submittedName>
</protein>
<evidence type="ECO:0000313" key="1">
    <source>
        <dbReference type="EMBL" id="MDQ0216265.1"/>
    </source>
</evidence>
<gene>
    <name evidence="1" type="ORF">J2S13_002706</name>
</gene>
<comment type="caution">
    <text evidence="1">The sequence shown here is derived from an EMBL/GenBank/DDBJ whole genome shotgun (WGS) entry which is preliminary data.</text>
</comment>
<dbReference type="Proteomes" id="UP001237207">
    <property type="component" value="Unassembled WGS sequence"/>
</dbReference>
<proteinExistence type="predicted"/>